<sequence>MPLSQLTPRRQDDDPLDLDTISSLTSATFADTKFNLADIIRTLKTLGETPVLKTHTYHPKTIRGKLANSTLVLKSKLQSVTKGRGQLTPRKDGSSRAMRGLRDAIRIRTAGGTKQ</sequence>
<accession>A0A8J2L9R6</accession>
<dbReference type="AlphaFoldDB" id="A0A8J2L9R6"/>
<organism evidence="2 3">
    <name type="scientific">Allacma fusca</name>
    <dbReference type="NCBI Taxonomy" id="39272"/>
    <lineage>
        <taxon>Eukaryota</taxon>
        <taxon>Metazoa</taxon>
        <taxon>Ecdysozoa</taxon>
        <taxon>Arthropoda</taxon>
        <taxon>Hexapoda</taxon>
        <taxon>Collembola</taxon>
        <taxon>Symphypleona</taxon>
        <taxon>Sminthuridae</taxon>
        <taxon>Allacma</taxon>
    </lineage>
</organism>
<reference evidence="2" key="1">
    <citation type="submission" date="2021-06" db="EMBL/GenBank/DDBJ databases">
        <authorList>
            <person name="Hodson N. C."/>
            <person name="Mongue J. A."/>
            <person name="Jaron S. K."/>
        </authorList>
    </citation>
    <scope>NUCLEOTIDE SEQUENCE</scope>
</reference>
<evidence type="ECO:0000256" key="1">
    <source>
        <dbReference type="SAM" id="MobiDB-lite"/>
    </source>
</evidence>
<feature type="region of interest" description="Disordered" evidence="1">
    <location>
        <begin position="80"/>
        <end position="99"/>
    </location>
</feature>
<dbReference type="EMBL" id="CAJVCH010424746">
    <property type="protein sequence ID" value="CAG7818584.1"/>
    <property type="molecule type" value="Genomic_DNA"/>
</dbReference>
<keyword evidence="3" id="KW-1185">Reference proteome</keyword>
<evidence type="ECO:0000313" key="3">
    <source>
        <dbReference type="Proteomes" id="UP000708208"/>
    </source>
</evidence>
<feature type="compositionally biased region" description="Basic and acidic residues" evidence="1">
    <location>
        <begin position="89"/>
        <end position="99"/>
    </location>
</feature>
<feature type="non-terminal residue" evidence="2">
    <location>
        <position position="1"/>
    </location>
</feature>
<evidence type="ECO:0000313" key="2">
    <source>
        <dbReference type="EMBL" id="CAG7818584.1"/>
    </source>
</evidence>
<gene>
    <name evidence="2" type="ORF">AFUS01_LOCUS29080</name>
</gene>
<comment type="caution">
    <text evidence="2">The sequence shown here is derived from an EMBL/GenBank/DDBJ whole genome shotgun (WGS) entry which is preliminary data.</text>
</comment>
<dbReference type="Proteomes" id="UP000708208">
    <property type="component" value="Unassembled WGS sequence"/>
</dbReference>
<proteinExistence type="predicted"/>
<name>A0A8J2L9R6_9HEXA</name>
<protein>
    <submittedName>
        <fullName evidence="2">Uncharacterized protein</fullName>
    </submittedName>
</protein>